<dbReference type="Pfam" id="PF07729">
    <property type="entry name" value="FCD"/>
    <property type="match status" value="1"/>
</dbReference>
<reference evidence="6 7" key="1">
    <citation type="submission" date="2018-06" db="EMBL/GenBank/DDBJ databases">
        <title>Genomic Encyclopedia of Type Strains, Phase III (KMG-III): the genomes of soil and plant-associated and newly described type strains.</title>
        <authorList>
            <person name="Whitman W."/>
        </authorList>
    </citation>
    <scope>NUCLEOTIDE SEQUENCE [LARGE SCALE GENOMIC DNA]</scope>
    <source>
        <strain evidence="6 7">CECT 7730</strain>
    </source>
</reference>
<dbReference type="SUPFAM" id="SSF46785">
    <property type="entry name" value="Winged helix' DNA-binding domain"/>
    <property type="match status" value="1"/>
</dbReference>
<dbReference type="InterPro" id="IPR008920">
    <property type="entry name" value="TF_FadR/GntR_C"/>
</dbReference>
<evidence type="ECO:0000256" key="2">
    <source>
        <dbReference type="ARBA" id="ARBA00023125"/>
    </source>
</evidence>
<keyword evidence="1" id="KW-0805">Transcription regulation</keyword>
<dbReference type="PANTHER" id="PTHR43537:SF5">
    <property type="entry name" value="UXU OPERON TRANSCRIPTIONAL REGULATOR"/>
    <property type="match status" value="1"/>
</dbReference>
<dbReference type="SUPFAM" id="SSF48008">
    <property type="entry name" value="GntR ligand-binding domain-like"/>
    <property type="match status" value="1"/>
</dbReference>
<dbReference type="Gene3D" id="1.10.10.10">
    <property type="entry name" value="Winged helix-like DNA-binding domain superfamily/Winged helix DNA-binding domain"/>
    <property type="match status" value="1"/>
</dbReference>
<dbReference type="GO" id="GO:0003700">
    <property type="term" value="F:DNA-binding transcription factor activity"/>
    <property type="evidence" value="ECO:0007669"/>
    <property type="project" value="InterPro"/>
</dbReference>
<evidence type="ECO:0000256" key="1">
    <source>
        <dbReference type="ARBA" id="ARBA00023015"/>
    </source>
</evidence>
<keyword evidence="2 6" id="KW-0238">DNA-binding</keyword>
<evidence type="ECO:0000259" key="5">
    <source>
        <dbReference type="PROSITE" id="PS50949"/>
    </source>
</evidence>
<accession>A0A318V4T6</accession>
<feature type="domain" description="HTH gntR-type" evidence="5">
    <location>
        <begin position="51"/>
        <end position="118"/>
    </location>
</feature>
<protein>
    <submittedName>
        <fullName evidence="6">DNA-binding GntR family transcriptional regulator</fullName>
    </submittedName>
</protein>
<organism evidence="6 7">
    <name type="scientific">Marinomonas alcarazii</name>
    <dbReference type="NCBI Taxonomy" id="491949"/>
    <lineage>
        <taxon>Bacteria</taxon>
        <taxon>Pseudomonadati</taxon>
        <taxon>Pseudomonadota</taxon>
        <taxon>Gammaproteobacteria</taxon>
        <taxon>Oceanospirillales</taxon>
        <taxon>Oceanospirillaceae</taxon>
        <taxon>Marinomonas</taxon>
    </lineage>
</organism>
<gene>
    <name evidence="6" type="ORF">DFP75_103286</name>
</gene>
<dbReference type="PANTHER" id="PTHR43537">
    <property type="entry name" value="TRANSCRIPTIONAL REGULATOR, GNTR FAMILY"/>
    <property type="match status" value="1"/>
</dbReference>
<feature type="coiled-coil region" evidence="4">
    <location>
        <begin position="150"/>
        <end position="177"/>
    </location>
</feature>
<dbReference type="PROSITE" id="PS50949">
    <property type="entry name" value="HTH_GNTR"/>
    <property type="match status" value="1"/>
</dbReference>
<dbReference type="InterPro" id="IPR036388">
    <property type="entry name" value="WH-like_DNA-bd_sf"/>
</dbReference>
<comment type="caution">
    <text evidence="6">The sequence shown here is derived from an EMBL/GenBank/DDBJ whole genome shotgun (WGS) entry which is preliminary data.</text>
</comment>
<dbReference type="RefSeq" id="WP_110575014.1">
    <property type="nucleotide sequence ID" value="NZ_QKLW01000003.1"/>
</dbReference>
<dbReference type="EMBL" id="QKLW01000003">
    <property type="protein sequence ID" value="PYF82458.1"/>
    <property type="molecule type" value="Genomic_DNA"/>
</dbReference>
<dbReference type="Proteomes" id="UP000247551">
    <property type="component" value="Unassembled WGS sequence"/>
</dbReference>
<dbReference type="InterPro" id="IPR011711">
    <property type="entry name" value="GntR_C"/>
</dbReference>
<dbReference type="AlphaFoldDB" id="A0A318V4T6"/>
<dbReference type="Gene3D" id="1.20.120.530">
    <property type="entry name" value="GntR ligand-binding domain-like"/>
    <property type="match status" value="1"/>
</dbReference>
<name>A0A318V4T6_9GAMM</name>
<evidence type="ECO:0000256" key="3">
    <source>
        <dbReference type="ARBA" id="ARBA00023163"/>
    </source>
</evidence>
<evidence type="ECO:0000256" key="4">
    <source>
        <dbReference type="SAM" id="Coils"/>
    </source>
</evidence>
<dbReference type="GO" id="GO:0003677">
    <property type="term" value="F:DNA binding"/>
    <property type="evidence" value="ECO:0007669"/>
    <property type="project" value="UniProtKB-KW"/>
</dbReference>
<dbReference type="Pfam" id="PF00392">
    <property type="entry name" value="GntR"/>
    <property type="match status" value="1"/>
</dbReference>
<keyword evidence="3" id="KW-0804">Transcription</keyword>
<dbReference type="InterPro" id="IPR036390">
    <property type="entry name" value="WH_DNA-bd_sf"/>
</dbReference>
<dbReference type="InterPro" id="IPR000524">
    <property type="entry name" value="Tscrpt_reg_HTH_GntR"/>
</dbReference>
<keyword evidence="4" id="KW-0175">Coiled coil</keyword>
<evidence type="ECO:0000313" key="7">
    <source>
        <dbReference type="Proteomes" id="UP000247551"/>
    </source>
</evidence>
<keyword evidence="7" id="KW-1185">Reference proteome</keyword>
<proteinExistence type="predicted"/>
<sequence>MIVNNHTLIDNPISLDERLCYLYRIAVRYLYRSISQEFMSTLKLKPIHKDRTLRANVVEQLREAIINGDLRPGTKLVESQLSSLLGVSRGPLREAIRQLVDQGLIESIPYTGTYVAEITVKAIQELYSFRTELEQFAFKLVWEKRDENFKAELTTQLKKLTEAIKNNDREAAIFEELELHNVAYKYSGHELLQDTWQRLRGRLHLYFTLHQTAHNRAGPYVNAHDLYVELANGDDLTAMLNHISEHMQQGYDKVEKLVTDIQQNTP</sequence>
<dbReference type="SMART" id="SM00345">
    <property type="entry name" value="HTH_GNTR"/>
    <property type="match status" value="1"/>
</dbReference>
<dbReference type="CDD" id="cd07377">
    <property type="entry name" value="WHTH_GntR"/>
    <property type="match status" value="1"/>
</dbReference>
<evidence type="ECO:0000313" key="6">
    <source>
        <dbReference type="EMBL" id="PYF82458.1"/>
    </source>
</evidence>